<evidence type="ECO:0000313" key="2">
    <source>
        <dbReference type="Proteomes" id="UP000076555"/>
    </source>
</evidence>
<proteinExistence type="predicted"/>
<dbReference type="EMBL" id="LWAJ01000126">
    <property type="protein sequence ID" value="KZL49894.1"/>
    <property type="molecule type" value="Genomic_DNA"/>
</dbReference>
<dbReference type="AlphaFoldDB" id="A0A161XMC6"/>
<evidence type="ECO:0000313" key="1">
    <source>
        <dbReference type="EMBL" id="KZL49894.1"/>
    </source>
</evidence>
<sequence length="60" mass="7271">MTTERNNLAESSCAVMREVRVNLWQLVLLYIAIQKSFIKPIFVYLFSNIYHYFWAESYQM</sequence>
<comment type="caution">
    <text evidence="1">The sequence shown here is derived from an EMBL/GenBank/DDBJ whole genome shotgun (WGS) entry which is preliminary data.</text>
</comment>
<protein>
    <submittedName>
        <fullName evidence="1">Uncharacterized protein</fullName>
    </submittedName>
</protein>
<name>A0A161XMC6_NODSP</name>
<organism evidence="1 2">
    <name type="scientific">Nodularia spumigena CENA596</name>
    <dbReference type="NCBI Taxonomy" id="1819295"/>
    <lineage>
        <taxon>Bacteria</taxon>
        <taxon>Bacillati</taxon>
        <taxon>Cyanobacteriota</taxon>
        <taxon>Cyanophyceae</taxon>
        <taxon>Nostocales</taxon>
        <taxon>Nodulariaceae</taxon>
        <taxon>Nodularia</taxon>
    </lineage>
</organism>
<accession>A0A161XMC6</accession>
<dbReference type="Proteomes" id="UP000076555">
    <property type="component" value="Unassembled WGS sequence"/>
</dbReference>
<reference evidence="1 2" key="1">
    <citation type="submission" date="2016-04" db="EMBL/GenBank/DDBJ databases">
        <title>Draft Genome Assembly of the Bloom-forming Cyanobacterium Nodularia spumigena Strain CENA596 in Shrimp Production Ponds.</title>
        <authorList>
            <person name="Popin R.V."/>
            <person name="Rigonato J."/>
            <person name="Abreu V.A."/>
            <person name="Andreote A.P."/>
            <person name="Silveira S.B."/>
            <person name="Odebrecht C."/>
            <person name="Fiore M.F."/>
        </authorList>
    </citation>
    <scope>NUCLEOTIDE SEQUENCE [LARGE SCALE GENOMIC DNA]</scope>
    <source>
        <strain evidence="1 2">CENA596</strain>
    </source>
</reference>
<gene>
    <name evidence="1" type="ORF">A2T98_10565</name>
</gene>